<dbReference type="Proteomes" id="UP000285575">
    <property type="component" value="Unassembled WGS sequence"/>
</dbReference>
<name>A0A437RAF1_9BURK</name>
<comment type="caution">
    <text evidence="4">The sequence shown here is derived from an EMBL/GenBank/DDBJ whole genome shotgun (WGS) entry which is preliminary data.</text>
</comment>
<dbReference type="PROSITE" id="PS50088">
    <property type="entry name" value="ANK_REPEAT"/>
    <property type="match status" value="1"/>
</dbReference>
<keyword evidence="2 3" id="KW-0040">ANK repeat</keyword>
<dbReference type="Pfam" id="PF12796">
    <property type="entry name" value="Ank_2"/>
    <property type="match status" value="1"/>
</dbReference>
<accession>A0A437RAF1</accession>
<dbReference type="InterPro" id="IPR002110">
    <property type="entry name" value="Ankyrin_rpt"/>
</dbReference>
<dbReference type="OrthoDB" id="127805at2"/>
<dbReference type="PANTHER" id="PTHR24180:SF45">
    <property type="entry name" value="POLY [ADP-RIBOSE] POLYMERASE TANKYRASE"/>
    <property type="match status" value="1"/>
</dbReference>
<reference evidence="4 5" key="1">
    <citation type="submission" date="2019-01" db="EMBL/GenBank/DDBJ databases">
        <authorList>
            <person name="Chen W.-M."/>
        </authorList>
    </citation>
    <scope>NUCLEOTIDE SEQUENCE [LARGE SCALE GENOMIC DNA]</scope>
    <source>
        <strain evidence="4 5">KYPY4</strain>
    </source>
</reference>
<protein>
    <submittedName>
        <fullName evidence="4">Uncharacterized protein</fullName>
    </submittedName>
</protein>
<feature type="repeat" description="ANK" evidence="3">
    <location>
        <begin position="284"/>
        <end position="317"/>
    </location>
</feature>
<dbReference type="PROSITE" id="PS50297">
    <property type="entry name" value="ANK_REP_REGION"/>
    <property type="match status" value="1"/>
</dbReference>
<dbReference type="InterPro" id="IPR051637">
    <property type="entry name" value="Ank_repeat_dom-contain_49"/>
</dbReference>
<dbReference type="Gene3D" id="1.25.40.20">
    <property type="entry name" value="Ankyrin repeat-containing domain"/>
    <property type="match status" value="2"/>
</dbReference>
<dbReference type="SUPFAM" id="SSF48403">
    <property type="entry name" value="Ankyrin repeat"/>
    <property type="match status" value="1"/>
</dbReference>
<proteinExistence type="predicted"/>
<evidence type="ECO:0000256" key="2">
    <source>
        <dbReference type="ARBA" id="ARBA00023043"/>
    </source>
</evidence>
<dbReference type="SMART" id="SM00248">
    <property type="entry name" value="ANK"/>
    <property type="match status" value="5"/>
</dbReference>
<evidence type="ECO:0000256" key="3">
    <source>
        <dbReference type="PROSITE-ProRule" id="PRU00023"/>
    </source>
</evidence>
<keyword evidence="5" id="KW-1185">Reference proteome</keyword>
<gene>
    <name evidence="4" type="ORF">EOE66_19150</name>
</gene>
<dbReference type="EMBL" id="SACR01000006">
    <property type="protein sequence ID" value="RVU43790.1"/>
    <property type="molecule type" value="Genomic_DNA"/>
</dbReference>
<dbReference type="PANTHER" id="PTHR24180">
    <property type="entry name" value="CYCLIN-DEPENDENT KINASE INHIBITOR 2C-RELATED"/>
    <property type="match status" value="1"/>
</dbReference>
<dbReference type="AlphaFoldDB" id="A0A437RAF1"/>
<evidence type="ECO:0000313" key="4">
    <source>
        <dbReference type="EMBL" id="RVU43790.1"/>
    </source>
</evidence>
<keyword evidence="1" id="KW-0677">Repeat</keyword>
<organism evidence="4 5">
    <name type="scientific">Rubrivivax rivuli</name>
    <dbReference type="NCBI Taxonomy" id="1862385"/>
    <lineage>
        <taxon>Bacteria</taxon>
        <taxon>Pseudomonadati</taxon>
        <taxon>Pseudomonadota</taxon>
        <taxon>Betaproteobacteria</taxon>
        <taxon>Burkholderiales</taxon>
        <taxon>Sphaerotilaceae</taxon>
        <taxon>Rubrivivax</taxon>
    </lineage>
</organism>
<sequence length="506" mass="53712">MSNPAPGTPRVLPAHPHPDQLRRQARELLRAWQQGEPEALARAAPYALPAPPRLVQAQLVLAREHGFASWPHLLDEVERRRAHALDEAAYTERVLALALGRGYAAPRPAQALALLQSRPGPLPPALRLLQGDATGIDPHTPLPPWGAPPLALVAFSSLARAGLEAPLLAALDELLAAGANPNAGLPDPESEERPLPALYGAVARAQSAAMAQRLLAAGAEPNDNESMYHAVEQDDRRILAAVVAAGGRWHGTNALFRQLDFDSLPHLQQALELGADANELSPNGDTRPLHHAVQRGRSLAHLQLLVQHGADVAALDGHGHSLAWHAARAGRADVLAWLAPLGQRPPDSLHERFLAACAAADAATAQALLSEHPGLIGELPPWHRTLLPEQAQRGAMASVQLMLDIGWPVDVPGPWQASALNQAAFRGDAAMVALLLQHGARWSERNGYGGTALGSCLHAGCNEPVPGGDYAEVLRLLLADGAPPPADESLLSDEMLAVLESHRQRA</sequence>
<evidence type="ECO:0000313" key="5">
    <source>
        <dbReference type="Proteomes" id="UP000285575"/>
    </source>
</evidence>
<dbReference type="RefSeq" id="WP_128230349.1">
    <property type="nucleotide sequence ID" value="NZ_SACR01000006.1"/>
</dbReference>
<dbReference type="InterPro" id="IPR036770">
    <property type="entry name" value="Ankyrin_rpt-contain_sf"/>
</dbReference>
<evidence type="ECO:0000256" key="1">
    <source>
        <dbReference type="ARBA" id="ARBA00022737"/>
    </source>
</evidence>